<gene>
    <name evidence="9" type="ORF">C0V70_06955</name>
</gene>
<dbReference type="PROSITE" id="PS50109">
    <property type="entry name" value="HIS_KIN"/>
    <property type="match status" value="1"/>
</dbReference>
<dbReference type="SUPFAM" id="SSF47384">
    <property type="entry name" value="Homodimeric domain of signal transducing histidine kinase"/>
    <property type="match status" value="1"/>
</dbReference>
<keyword evidence="8" id="KW-0902">Two-component regulatory system</keyword>
<dbReference type="Pfam" id="PF00512">
    <property type="entry name" value="HisKA"/>
    <property type="match status" value="1"/>
</dbReference>
<evidence type="ECO:0000256" key="8">
    <source>
        <dbReference type="ARBA" id="ARBA00023012"/>
    </source>
</evidence>
<dbReference type="SUPFAM" id="SSF55874">
    <property type="entry name" value="ATPase domain of HSP90 chaperone/DNA topoisomerase II/histidine kinase"/>
    <property type="match status" value="1"/>
</dbReference>
<reference evidence="9 10" key="1">
    <citation type="submission" date="2018-01" db="EMBL/GenBank/DDBJ databases">
        <title>Complete genome sequence of Bacteriovorax stolpii DSM12778.</title>
        <authorList>
            <person name="Tang B."/>
            <person name="Chang J."/>
        </authorList>
    </citation>
    <scope>NUCLEOTIDE SEQUENCE [LARGE SCALE GENOMIC DNA]</scope>
    <source>
        <strain evidence="9 10">DSM 12778</strain>
    </source>
</reference>
<evidence type="ECO:0000313" key="10">
    <source>
        <dbReference type="Proteomes" id="UP000235584"/>
    </source>
</evidence>
<dbReference type="AlphaFoldDB" id="A0A2K9NQS2"/>
<dbReference type="OrthoDB" id="1931120at2"/>
<dbReference type="EC" id="2.7.13.3" evidence="2"/>
<evidence type="ECO:0000256" key="3">
    <source>
        <dbReference type="ARBA" id="ARBA00022553"/>
    </source>
</evidence>
<keyword evidence="5" id="KW-0547">Nucleotide-binding</keyword>
<dbReference type="InterPro" id="IPR036097">
    <property type="entry name" value="HisK_dim/P_sf"/>
</dbReference>
<evidence type="ECO:0000256" key="7">
    <source>
        <dbReference type="ARBA" id="ARBA00022840"/>
    </source>
</evidence>
<evidence type="ECO:0000313" key="9">
    <source>
        <dbReference type="EMBL" id="AUN97851.1"/>
    </source>
</evidence>
<dbReference type="KEGG" id="bsto:C0V70_06955"/>
<dbReference type="SMART" id="SM00388">
    <property type="entry name" value="HisKA"/>
    <property type="match status" value="1"/>
</dbReference>
<accession>A0A2K9NQS2</accession>
<dbReference type="InterPro" id="IPR036890">
    <property type="entry name" value="HATPase_C_sf"/>
</dbReference>
<dbReference type="Gene3D" id="3.30.565.10">
    <property type="entry name" value="Histidine kinase-like ATPase, C-terminal domain"/>
    <property type="match status" value="1"/>
</dbReference>
<proteinExistence type="predicted"/>
<dbReference type="GO" id="GO:0000155">
    <property type="term" value="F:phosphorelay sensor kinase activity"/>
    <property type="evidence" value="ECO:0007669"/>
    <property type="project" value="InterPro"/>
</dbReference>
<dbReference type="PANTHER" id="PTHR43065">
    <property type="entry name" value="SENSOR HISTIDINE KINASE"/>
    <property type="match status" value="1"/>
</dbReference>
<keyword evidence="4" id="KW-0808">Transferase</keyword>
<keyword evidence="6" id="KW-0418">Kinase</keyword>
<dbReference type="CDD" id="cd00082">
    <property type="entry name" value="HisKA"/>
    <property type="match status" value="1"/>
</dbReference>
<dbReference type="InterPro" id="IPR003594">
    <property type="entry name" value="HATPase_dom"/>
</dbReference>
<evidence type="ECO:0000256" key="1">
    <source>
        <dbReference type="ARBA" id="ARBA00000085"/>
    </source>
</evidence>
<evidence type="ECO:0000256" key="4">
    <source>
        <dbReference type="ARBA" id="ARBA00022679"/>
    </source>
</evidence>
<dbReference type="PRINTS" id="PR00344">
    <property type="entry name" value="BCTRLSENSOR"/>
</dbReference>
<dbReference type="Proteomes" id="UP000235584">
    <property type="component" value="Chromosome"/>
</dbReference>
<name>A0A2K9NQS2_BACTC</name>
<keyword evidence="3" id="KW-0597">Phosphoprotein</keyword>
<dbReference type="SMART" id="SM00387">
    <property type="entry name" value="HATPase_c"/>
    <property type="match status" value="1"/>
</dbReference>
<dbReference type="Gene3D" id="1.10.287.130">
    <property type="match status" value="1"/>
</dbReference>
<comment type="catalytic activity">
    <reaction evidence="1">
        <text>ATP + protein L-histidine = ADP + protein N-phospho-L-histidine.</text>
        <dbReference type="EC" id="2.7.13.3"/>
    </reaction>
</comment>
<protein>
    <recommendedName>
        <fullName evidence="2">histidine kinase</fullName>
        <ecNumber evidence="2">2.7.13.3</ecNumber>
    </recommendedName>
</protein>
<evidence type="ECO:0000256" key="2">
    <source>
        <dbReference type="ARBA" id="ARBA00012438"/>
    </source>
</evidence>
<organism evidence="9 10">
    <name type="scientific">Bacteriovorax stolpii</name>
    <name type="common">Bdellovibrio stolpii</name>
    <dbReference type="NCBI Taxonomy" id="960"/>
    <lineage>
        <taxon>Bacteria</taxon>
        <taxon>Pseudomonadati</taxon>
        <taxon>Bdellovibrionota</taxon>
        <taxon>Bacteriovoracia</taxon>
        <taxon>Bacteriovoracales</taxon>
        <taxon>Bacteriovoracaceae</taxon>
        <taxon>Bacteriovorax</taxon>
    </lineage>
</organism>
<dbReference type="InterPro" id="IPR005467">
    <property type="entry name" value="His_kinase_dom"/>
</dbReference>
<keyword evidence="7" id="KW-0067">ATP-binding</keyword>
<dbReference type="InterPro" id="IPR004358">
    <property type="entry name" value="Sig_transdc_His_kin-like_C"/>
</dbReference>
<dbReference type="GO" id="GO:0005524">
    <property type="term" value="F:ATP binding"/>
    <property type="evidence" value="ECO:0007669"/>
    <property type="project" value="UniProtKB-KW"/>
</dbReference>
<dbReference type="PANTHER" id="PTHR43065:SF10">
    <property type="entry name" value="PEROXIDE STRESS-ACTIVATED HISTIDINE KINASE MAK3"/>
    <property type="match status" value="1"/>
</dbReference>
<keyword evidence="10" id="KW-1185">Reference proteome</keyword>
<dbReference type="RefSeq" id="WP_102243144.1">
    <property type="nucleotide sequence ID" value="NZ_CP025704.1"/>
</dbReference>
<dbReference type="EMBL" id="CP025704">
    <property type="protein sequence ID" value="AUN97851.1"/>
    <property type="molecule type" value="Genomic_DNA"/>
</dbReference>
<evidence type="ECO:0000256" key="6">
    <source>
        <dbReference type="ARBA" id="ARBA00022777"/>
    </source>
</evidence>
<sequence>MLKKFYLLLDFFLPEHVSDQVDITTLFRARSIVAAGILGIVILALFFLGANILQINLFVRIGILFSLISLVSLVVFLKTRDTNFEASLNIGAGIQIVILYSAIYLSAFSSHGMGFFGLIWLVPISLMSAFYFKPLYGTICFFINMIILAVLFTAFHDRFFAPMQYLENFKSVFLFYLAFVLVSASLLSFFFIQLNELLKEELSKQKGLLLESAKFQSLGQMASNLAHDINNPLFTIQGKLHQIRNLFSHDELDLDKCDQIIEDVEGTILRLSQIVKGISTFARQGHGDQMVSVSADELIRGIVLLGSDRIVQSGITFDLKIAPNTKVICYPSYITQVLINLMNNAIDALEHAEMKVIQVEAFTNDKWVEIHIKDSGPGVALELQNKIFESFFTTKKYGKGTGLGLSISKGLVEAHEGELKYQRVGEMTDFVVKLPSYE</sequence>
<dbReference type="InterPro" id="IPR003661">
    <property type="entry name" value="HisK_dim/P_dom"/>
</dbReference>
<dbReference type="Pfam" id="PF02518">
    <property type="entry name" value="HATPase_c"/>
    <property type="match status" value="1"/>
</dbReference>
<evidence type="ECO:0000256" key="5">
    <source>
        <dbReference type="ARBA" id="ARBA00022741"/>
    </source>
</evidence>